<dbReference type="InterPro" id="IPR007040">
    <property type="entry name" value="Ribosome_modulation_factor"/>
</dbReference>
<dbReference type="RefSeq" id="WP_151003382.1">
    <property type="nucleotide sequence ID" value="NZ_BPQY01000036.1"/>
</dbReference>
<reference evidence="4 5" key="1">
    <citation type="submission" date="2019-09" db="EMBL/GenBank/DDBJ databases">
        <title>YIM 48816 draft genome.</title>
        <authorList>
            <person name="Jiang L."/>
        </authorList>
    </citation>
    <scope>NUCLEOTIDE SEQUENCE [LARGE SCALE GENOMIC DNA]</scope>
    <source>
        <strain evidence="4 5">YIM 48816</strain>
    </source>
</reference>
<dbReference type="Proteomes" id="UP000474159">
    <property type="component" value="Unassembled WGS sequence"/>
</dbReference>
<dbReference type="OrthoDB" id="8000526at2"/>
<evidence type="ECO:0000256" key="3">
    <source>
        <dbReference type="SAM" id="MobiDB-lite"/>
    </source>
</evidence>
<organism evidence="4 5">
    <name type="scientific">Methylobacterium soli</name>
    <dbReference type="NCBI Taxonomy" id="553447"/>
    <lineage>
        <taxon>Bacteria</taxon>
        <taxon>Pseudomonadati</taxon>
        <taxon>Pseudomonadota</taxon>
        <taxon>Alphaproteobacteria</taxon>
        <taxon>Hyphomicrobiales</taxon>
        <taxon>Methylobacteriaceae</taxon>
        <taxon>Methylobacterium</taxon>
    </lineage>
</organism>
<keyword evidence="2" id="KW-0810">Translation regulation</keyword>
<evidence type="ECO:0000313" key="5">
    <source>
        <dbReference type="Proteomes" id="UP000474159"/>
    </source>
</evidence>
<dbReference type="InterPro" id="IPR023200">
    <property type="entry name" value="RMF_sf"/>
</dbReference>
<keyword evidence="5" id="KW-1185">Reference proteome</keyword>
<proteinExistence type="predicted"/>
<name>A0A6L3SVE5_9HYPH</name>
<comment type="caution">
    <text evidence="4">The sequence shown here is derived from an EMBL/GenBank/DDBJ whole genome shotgun (WGS) entry which is preliminary data.</text>
</comment>
<dbReference type="NCBIfam" id="NF041886">
    <property type="entry name" value="Rmf_CrpP_fam"/>
    <property type="match status" value="1"/>
</dbReference>
<dbReference type="Pfam" id="PF04957">
    <property type="entry name" value="RMF"/>
    <property type="match status" value="1"/>
</dbReference>
<gene>
    <name evidence="4" type="ORF">F6X53_24885</name>
</gene>
<evidence type="ECO:0008006" key="6">
    <source>
        <dbReference type="Google" id="ProtNLM"/>
    </source>
</evidence>
<feature type="compositionally biased region" description="Basic and acidic residues" evidence="3">
    <location>
        <begin position="1"/>
        <end position="11"/>
    </location>
</feature>
<dbReference type="EMBL" id="VZZK01000034">
    <property type="protein sequence ID" value="KAB1075407.1"/>
    <property type="molecule type" value="Genomic_DNA"/>
</dbReference>
<evidence type="ECO:0000313" key="4">
    <source>
        <dbReference type="EMBL" id="KAB1075407.1"/>
    </source>
</evidence>
<dbReference type="Gene3D" id="1.10.10.620">
    <property type="entry name" value="ribosome modulation factor like domain"/>
    <property type="match status" value="1"/>
</dbReference>
<evidence type="ECO:0000256" key="1">
    <source>
        <dbReference type="ARBA" id="ARBA00022490"/>
    </source>
</evidence>
<dbReference type="GO" id="GO:0006417">
    <property type="term" value="P:regulation of translation"/>
    <property type="evidence" value="ECO:0007669"/>
    <property type="project" value="UniProtKB-KW"/>
</dbReference>
<evidence type="ECO:0000256" key="2">
    <source>
        <dbReference type="ARBA" id="ARBA00022845"/>
    </source>
</evidence>
<protein>
    <recommendedName>
        <fullName evidence="6">Ribosome modulation factor</fullName>
    </recommendedName>
</protein>
<dbReference type="AlphaFoldDB" id="A0A6L3SVE5"/>
<accession>A0A6L3SVE5</accession>
<feature type="region of interest" description="Disordered" evidence="3">
    <location>
        <begin position="1"/>
        <end position="31"/>
    </location>
</feature>
<keyword evidence="1" id="KW-0963">Cytoplasm</keyword>
<sequence length="60" mass="6760">MAEPQHTRADPIEQGAYARIHGRPRDACPYPQDSEERMAWLEGFDGKPRERALDLPLAAA</sequence>